<reference evidence="6" key="1">
    <citation type="journal article" date="2020" name="Plant J.">
        <title>Transposons played a major role in the diversification between the closely related almond and peach genomes: results from the almond genome sequence.</title>
        <authorList>
            <person name="Alioto T."/>
            <person name="Alexiou K.G."/>
            <person name="Bardil A."/>
            <person name="Barteri F."/>
            <person name="Castanera R."/>
            <person name="Cruz F."/>
            <person name="Dhingra A."/>
            <person name="Duval H."/>
            <person name="Fernandez I Marti A."/>
            <person name="Frias L."/>
            <person name="Galan B."/>
            <person name="Garcia J.L."/>
            <person name="Howad W."/>
            <person name="Gomez-Garrido J."/>
            <person name="Gut M."/>
            <person name="Julca I."/>
            <person name="Morata J."/>
            <person name="Puigdomenech P."/>
            <person name="Ribeca P."/>
            <person name="Rubio Cabetas M.J."/>
            <person name="Vlasova A."/>
            <person name="Wirthensohn M."/>
            <person name="Garcia-Mas J."/>
            <person name="Gabaldon T."/>
            <person name="Casacuberta J.M."/>
            <person name="Arus P."/>
        </authorList>
    </citation>
    <scope>NUCLEOTIDE SEQUENCE [LARGE SCALE GENOMIC DNA]</scope>
    <source>
        <strain evidence="6">cv. Texas</strain>
    </source>
</reference>
<evidence type="ECO:0000313" key="6">
    <source>
        <dbReference type="Proteomes" id="UP000327085"/>
    </source>
</evidence>
<dbReference type="SUPFAM" id="SSF74788">
    <property type="entry name" value="Cullin repeat-like"/>
    <property type="match status" value="1"/>
</dbReference>
<evidence type="ECO:0000313" key="5">
    <source>
        <dbReference type="EMBL" id="VVA27769.1"/>
    </source>
</evidence>
<comment type="function">
    <text evidence="3">Component of the exocyst complex.</text>
</comment>
<keyword evidence="2 3" id="KW-0813">Transport</keyword>
<protein>
    <recommendedName>
        <fullName evidence="3">Exocyst subunit Exo70 family protein</fullName>
    </recommendedName>
</protein>
<comment type="similarity">
    <text evidence="1 3">Belongs to the EXO70 family.</text>
</comment>
<proteinExistence type="inferred from homology"/>
<dbReference type="AlphaFoldDB" id="A0A5E4FKI0"/>
<dbReference type="Pfam" id="PF03081">
    <property type="entry name" value="Exo70_C"/>
    <property type="match status" value="1"/>
</dbReference>
<evidence type="ECO:0000256" key="3">
    <source>
        <dbReference type="RuleBase" id="RU365026"/>
    </source>
</evidence>
<dbReference type="OMA" id="HCHFSNL"/>
<evidence type="ECO:0000259" key="4">
    <source>
        <dbReference type="Pfam" id="PF03081"/>
    </source>
</evidence>
<dbReference type="InterPro" id="IPR046364">
    <property type="entry name" value="Exo70_C"/>
</dbReference>
<evidence type="ECO:0000256" key="1">
    <source>
        <dbReference type="ARBA" id="ARBA00006756"/>
    </source>
</evidence>
<dbReference type="PANTHER" id="PTHR12542:SF85">
    <property type="entry name" value="EXOCYST SUBUNIT EXO70 FAMILY PROTEIN"/>
    <property type="match status" value="1"/>
</dbReference>
<dbReference type="GO" id="GO:0015031">
    <property type="term" value="P:protein transport"/>
    <property type="evidence" value="ECO:0007669"/>
    <property type="project" value="UniProtKB-KW"/>
</dbReference>
<dbReference type="InterPro" id="IPR016159">
    <property type="entry name" value="Cullin_repeat-like_dom_sf"/>
</dbReference>
<dbReference type="Gene3D" id="1.20.1280.170">
    <property type="entry name" value="Exocyst complex component Exo70"/>
    <property type="match status" value="1"/>
</dbReference>
<dbReference type="GO" id="GO:0005546">
    <property type="term" value="F:phosphatidylinositol-4,5-bisphosphate binding"/>
    <property type="evidence" value="ECO:0007669"/>
    <property type="project" value="InterPro"/>
</dbReference>
<dbReference type="GO" id="GO:0000145">
    <property type="term" value="C:exocyst"/>
    <property type="evidence" value="ECO:0007669"/>
    <property type="project" value="InterPro"/>
</dbReference>
<dbReference type="Gramene" id="VVA27769">
    <property type="protein sequence ID" value="VVA27769"/>
    <property type="gene ID" value="Prudul26B016989"/>
</dbReference>
<keyword evidence="3" id="KW-0653">Protein transport</keyword>
<accession>A0A5E4FKI0</accession>
<dbReference type="InterPro" id="IPR004140">
    <property type="entry name" value="Exo70"/>
</dbReference>
<dbReference type="InParanoid" id="A0A5E4FKI0"/>
<evidence type="ECO:0000256" key="2">
    <source>
        <dbReference type="ARBA" id="ARBA00022448"/>
    </source>
</evidence>
<dbReference type="EMBL" id="CABIKO010000127">
    <property type="protein sequence ID" value="VVA27769.1"/>
    <property type="molecule type" value="Genomic_DNA"/>
</dbReference>
<organism evidence="5 6">
    <name type="scientific">Prunus dulcis</name>
    <name type="common">Almond</name>
    <name type="synonym">Amygdalus dulcis</name>
    <dbReference type="NCBI Taxonomy" id="3755"/>
    <lineage>
        <taxon>Eukaryota</taxon>
        <taxon>Viridiplantae</taxon>
        <taxon>Streptophyta</taxon>
        <taxon>Embryophyta</taxon>
        <taxon>Tracheophyta</taxon>
        <taxon>Spermatophyta</taxon>
        <taxon>Magnoliopsida</taxon>
        <taxon>eudicotyledons</taxon>
        <taxon>Gunneridae</taxon>
        <taxon>Pentapetalae</taxon>
        <taxon>rosids</taxon>
        <taxon>fabids</taxon>
        <taxon>Rosales</taxon>
        <taxon>Rosaceae</taxon>
        <taxon>Amygdaloideae</taxon>
        <taxon>Amygdaleae</taxon>
        <taxon>Prunus</taxon>
    </lineage>
</organism>
<keyword evidence="3" id="KW-0268">Exocytosis</keyword>
<sequence length="664" mass="75370">MADVESFEKLKATQQLLKASLEKSTALSSAIDETGSRLEGMKQRLPSLEAAMRPITMQRCGYSAIRDQINGAIGPAAAVLKAYDVVRELEKSLSFASCSDLPAYLSATKRLEEALRFLADNCELATQWLQDIVEFLEGNAFANDRSLLSVKKALRILQELHAIEGSARRDGGLLNEAFNELEAEFIISLMESSATTITSIASSPLSVLAIQKLQAIVERLNAADRLEKCILVYTEARSLSARRSLQALDLDYLEIEITEFVDRQSIDSCIDQWGKHLELVVKHLLELEYKLCNNVFEKVGSDAWKCCFARISQEFRLASFLKFGTNVTKMKKDPIKLLKLLDIFTVMENLRLNFNRLFGGKACDEIQTLTRDLIKRVVIGACEIFWELPSQVELQRRFSPPSDGGVPLLVSFITNYYNKLLGDDYRPSLIQVLQIHQSWKQDVYDDGDDDGLSHQIYSTMKEVGLNLDAWSKAYEDISLSYLFMMNNHCHFSQMKGTQLGDIMGDSWLEAHEKYKDYYAALYLRESWGKLLPLLSQKGLISFPFDHQDFDNKLLKAFNEAFDERYKKHSNWVISDDGLRQKVCQLLVQAVVPVYGSYMHKYGVLVEQDASGSKYIKHTAQSLEKMLSSLFQPKIGKYSSTKHIRFIGKLKNVVMNQLRVTLTAM</sequence>
<feature type="domain" description="Exocyst complex subunit Exo70 C-terminal" evidence="4">
    <location>
        <begin position="272"/>
        <end position="628"/>
    </location>
</feature>
<gene>
    <name evidence="5" type="ORF">ALMOND_2B016989</name>
</gene>
<dbReference type="Proteomes" id="UP000327085">
    <property type="component" value="Chromosome 3"/>
</dbReference>
<dbReference type="Pfam" id="PF20669">
    <property type="entry name" value="Exo70_N"/>
    <property type="match status" value="1"/>
</dbReference>
<name>A0A5E4FKI0_PRUDU</name>
<dbReference type="GO" id="GO:0006887">
    <property type="term" value="P:exocytosis"/>
    <property type="evidence" value="ECO:0007669"/>
    <property type="project" value="UniProtKB-KW"/>
</dbReference>
<dbReference type="PANTHER" id="PTHR12542">
    <property type="entry name" value="EXOCYST COMPLEX PROTEIN EXO70"/>
    <property type="match status" value="1"/>
</dbReference>